<dbReference type="InterPro" id="IPR036188">
    <property type="entry name" value="FAD/NAD-bd_sf"/>
</dbReference>
<feature type="transmembrane region" description="Helical" evidence="3">
    <location>
        <begin position="6"/>
        <end position="25"/>
    </location>
</feature>
<evidence type="ECO:0000313" key="5">
    <source>
        <dbReference type="EMBL" id="QID17412.1"/>
    </source>
</evidence>
<sequence length="439" mass="45924">MAPHQLVIALLYVLPLAALLILYVCRRRQREARGRAALAEATEAGLNEPASLHPEVDPVRCIGSGSCARVCPEQALALVDGKARLVNASACIGHGACQAACPFDAITLVFGTARRGMDIPKVNPDFQTNVPGIFIAGELGGMGLVRKAVEQGSQAMASIVARARRQSPPAGGHDVLIVGAGPAGLSAALAAKAAGLDYALIEQETSLGGTIYHYPRNKIVMTAPMKLPIVGMVRLSEISKEALLALWQRVIDEAGIDIQFGQRMERLASMDGGGFSVTTSKGEVKAGSVLLAVGRRGTPRKLEVPGEEQSKVVYRLVDAEQYRGARVLVVGGGDSALEAALALGEQPGTTVTLSYRGDAFGRVKGKNRSAIEEAAALGRVQVLLRSRVERIEADSVALGTDTGTVVMPNDHVIVCAGGILPISTLKDAGIVVETKYGTA</sequence>
<proteinExistence type="predicted"/>
<organism evidence="5 6">
    <name type="scientific">Nitrogeniibacter mangrovi</name>
    <dbReference type="NCBI Taxonomy" id="2016596"/>
    <lineage>
        <taxon>Bacteria</taxon>
        <taxon>Pseudomonadati</taxon>
        <taxon>Pseudomonadota</taxon>
        <taxon>Betaproteobacteria</taxon>
        <taxon>Rhodocyclales</taxon>
        <taxon>Zoogloeaceae</taxon>
        <taxon>Nitrogeniibacter</taxon>
    </lineage>
</organism>
<dbReference type="SUPFAM" id="SSF54862">
    <property type="entry name" value="4Fe-4S ferredoxins"/>
    <property type="match status" value="1"/>
</dbReference>
<keyword evidence="3" id="KW-0812">Transmembrane</keyword>
<dbReference type="PRINTS" id="PR00368">
    <property type="entry name" value="FADPNR"/>
</dbReference>
<reference evidence="5 6" key="1">
    <citation type="submission" date="2020-02" db="EMBL/GenBank/DDBJ databases">
        <title>Nitrogenibacter mangrovi gen. nov., sp. nov. isolated from mangrove sediment, a denitrifying betaproteobacterium.</title>
        <authorList>
            <person name="Liao H."/>
            <person name="Tian Y."/>
        </authorList>
    </citation>
    <scope>NUCLEOTIDE SEQUENCE [LARGE SCALE GENOMIC DNA]</scope>
    <source>
        <strain evidence="5 6">M9-3-2</strain>
    </source>
</reference>
<dbReference type="KEGG" id="azq:G3580_06985"/>
<dbReference type="PRINTS" id="PR00469">
    <property type="entry name" value="PNDRDTASEII"/>
</dbReference>
<feature type="domain" description="4Fe-4S ferredoxin-type" evidence="4">
    <location>
        <begin position="52"/>
        <end position="81"/>
    </location>
</feature>
<dbReference type="InterPro" id="IPR017896">
    <property type="entry name" value="4Fe4S_Fe-S-bd"/>
</dbReference>
<keyword evidence="1" id="KW-0285">Flavoprotein</keyword>
<keyword evidence="6" id="KW-1185">Reference proteome</keyword>
<evidence type="ECO:0000256" key="2">
    <source>
        <dbReference type="ARBA" id="ARBA00023002"/>
    </source>
</evidence>
<keyword evidence="2" id="KW-0560">Oxidoreductase</keyword>
<evidence type="ECO:0000256" key="1">
    <source>
        <dbReference type="ARBA" id="ARBA00022630"/>
    </source>
</evidence>
<feature type="domain" description="4Fe-4S ferredoxin-type" evidence="4">
    <location>
        <begin position="82"/>
        <end position="111"/>
    </location>
</feature>
<dbReference type="Pfam" id="PF13738">
    <property type="entry name" value="Pyr_redox_3"/>
    <property type="match status" value="1"/>
</dbReference>
<dbReference type="PROSITE" id="PS51379">
    <property type="entry name" value="4FE4S_FER_2"/>
    <property type="match status" value="2"/>
</dbReference>
<dbReference type="AlphaFoldDB" id="A0A6C1B1D1"/>
<dbReference type="Pfam" id="PF13237">
    <property type="entry name" value="Fer4_10"/>
    <property type="match status" value="1"/>
</dbReference>
<keyword evidence="3" id="KW-0472">Membrane</keyword>
<keyword evidence="3" id="KW-1133">Transmembrane helix</keyword>
<dbReference type="GO" id="GO:0016491">
    <property type="term" value="F:oxidoreductase activity"/>
    <property type="evidence" value="ECO:0007669"/>
    <property type="project" value="UniProtKB-KW"/>
</dbReference>
<accession>A0A6C1B1D1</accession>
<dbReference type="SUPFAM" id="SSF51905">
    <property type="entry name" value="FAD/NAD(P)-binding domain"/>
    <property type="match status" value="2"/>
</dbReference>
<name>A0A6C1B1D1_9RHOO</name>
<gene>
    <name evidence="5" type="ORF">G3580_06985</name>
</gene>
<evidence type="ECO:0000256" key="3">
    <source>
        <dbReference type="SAM" id="Phobius"/>
    </source>
</evidence>
<protein>
    <submittedName>
        <fullName evidence="5">NAD(P)-binding domain-containing protein</fullName>
    </submittedName>
</protein>
<dbReference type="Gene3D" id="3.50.50.60">
    <property type="entry name" value="FAD/NAD(P)-binding domain"/>
    <property type="match status" value="2"/>
</dbReference>
<dbReference type="InterPro" id="IPR050097">
    <property type="entry name" value="Ferredoxin-NADP_redctase_2"/>
</dbReference>
<dbReference type="PANTHER" id="PTHR48105">
    <property type="entry name" value="THIOREDOXIN REDUCTASE 1-RELATED-RELATED"/>
    <property type="match status" value="1"/>
</dbReference>
<dbReference type="Proteomes" id="UP000501991">
    <property type="component" value="Chromosome"/>
</dbReference>
<dbReference type="EMBL" id="CP048836">
    <property type="protein sequence ID" value="QID17412.1"/>
    <property type="molecule type" value="Genomic_DNA"/>
</dbReference>
<evidence type="ECO:0000259" key="4">
    <source>
        <dbReference type="PROSITE" id="PS51379"/>
    </source>
</evidence>
<dbReference type="Gene3D" id="3.30.70.20">
    <property type="match status" value="1"/>
</dbReference>
<evidence type="ECO:0000313" key="6">
    <source>
        <dbReference type="Proteomes" id="UP000501991"/>
    </source>
</evidence>
<dbReference type="RefSeq" id="WP_173764576.1">
    <property type="nucleotide sequence ID" value="NZ_CP048836.1"/>
</dbReference>